<comment type="subcellular location">
    <subcellularLocation>
        <location evidence="1">Nucleus</location>
    </subcellularLocation>
</comment>
<feature type="compositionally biased region" description="Basic and acidic residues" evidence="13">
    <location>
        <begin position="818"/>
        <end position="837"/>
    </location>
</feature>
<evidence type="ECO:0000256" key="12">
    <source>
        <dbReference type="SAM" id="Coils"/>
    </source>
</evidence>
<comment type="caution">
    <text evidence="15">The sequence shown here is derived from an EMBL/GenBank/DDBJ whole genome shotgun (WGS) entry which is preliminary data.</text>
</comment>
<keyword evidence="12" id="KW-0175">Coiled coil</keyword>
<evidence type="ECO:0000256" key="13">
    <source>
        <dbReference type="SAM" id="MobiDB-lite"/>
    </source>
</evidence>
<feature type="region of interest" description="Disordered" evidence="13">
    <location>
        <begin position="406"/>
        <end position="429"/>
    </location>
</feature>
<feature type="compositionally biased region" description="Polar residues" evidence="13">
    <location>
        <begin position="922"/>
        <end position="961"/>
    </location>
</feature>
<dbReference type="Gene3D" id="2.20.25.10">
    <property type="match status" value="1"/>
</dbReference>
<keyword evidence="3" id="KW-0479">Metal-binding</keyword>
<dbReference type="EMBL" id="JAVFWL010000002">
    <property type="protein sequence ID" value="KAK6738696.1"/>
    <property type="molecule type" value="Genomic_DNA"/>
</dbReference>
<dbReference type="CDD" id="cd20553">
    <property type="entry name" value="CYCLIN_TFIIIB90_rpt1"/>
    <property type="match status" value="1"/>
</dbReference>
<keyword evidence="5" id="KW-0862">Zinc</keyword>
<dbReference type="Pfam" id="PF07741">
    <property type="entry name" value="BRF1"/>
    <property type="match status" value="1"/>
</dbReference>
<dbReference type="InterPro" id="IPR013150">
    <property type="entry name" value="TFIIB_cyclin"/>
</dbReference>
<evidence type="ECO:0000256" key="6">
    <source>
        <dbReference type="ARBA" id="ARBA00023015"/>
    </source>
</evidence>
<dbReference type="InterPro" id="IPR013137">
    <property type="entry name" value="Znf_TFIIB"/>
</dbReference>
<feature type="compositionally biased region" description="Basic and acidic residues" evidence="13">
    <location>
        <begin position="579"/>
        <end position="588"/>
    </location>
</feature>
<comment type="similarity">
    <text evidence="2">Belongs to the TFIIB family.</text>
</comment>
<dbReference type="PANTHER" id="PTHR11618:SF4">
    <property type="entry name" value="TRANSCRIPTION FACTOR IIIB 90 KDA SUBUNIT"/>
    <property type="match status" value="1"/>
</dbReference>
<dbReference type="Pfam" id="PF08271">
    <property type="entry name" value="Zn_Ribbon_TF"/>
    <property type="match status" value="1"/>
</dbReference>
<proteinExistence type="inferred from homology"/>
<sequence>MTRTCPHCGSSDIDEDAGRGDATCMACGTVLEESIVVSENQFQERAGGSGHTLVGQFVSIERAQSQARAGGVVSQESREVTFAKGRKLIEEIASQLRINQHCIDTAYNFFKMSVSRNLTRGRIRSHVVVACLYMTCRLENTAHLLLDFSDITQVNVFDLGRTLSFLSRSLRINLPSTDPCLYIMRFACLLEFGEKQKEVVNLATRLVQRMKRDWMSTGRRPTGLCGAALLLAARSFNFNRTIGDVVKVVHISESVVRKRLEEFSQTPSGALTIDEFSTIDLEHCEDPPAFREARRKAREEQLAKEAELAAEMEKDVLPIEEELERALEKKRREKFKQTRYAKLVAGELNDPEVGTAEEALVRDEVMDTVYQAVDEEERSEGSNYNQYAPSLQSLGITQSPVTANGVITSSSAPLPSQDRPDGSLDLTGIDDDEIDSYILTSKESEVKERFWMKLNGEHLKEMERRRKEREEEEEKEKDNPTKKKRRRVLPPRQNLASNTAIEAMEKIIHEKKLSNKVNYDILKEIEHTTSGMDSIKKERSQTVIENVNELVSTLGMDEAISDVSGPTSSRTVPLTPENMTRREREISRRNKPLKNSSALRVAFKIEPTTSTDMESQSLDVKRPISLNRSRYGRIGVIRPNLASAGVHKSVVNNDSAEESPVTVNEEEGQNPSKPTTLVPEAETSPDVKIKLQMGGVERSLNDEPESSSSGANNESITSSASNDDVPSPSLANNVENTKEVPIIPVVDGSNLLTRSKRTRGKIPKSAETLEQAKPAEEIASPSDEVQIMEDTTPPIEKPADSSTNLLRRGRRPMVKPQVQEKVHSPDSSGAEKQKDVITIDESVSGNDAAGTSTGVANSNLLKRGRRPLVKPAVASSNAKVVNLESSQKESLANESQESKEKSGPDEIVLQRGRKSLLKPKLATSSSELKNGETSKNNADSNANTNEGMTTDSQSSEMNVSSRTRRSSEAPLSPPNKKASLNSFDNSEPVTLTRPKPRSRPTRGALRRILIDSIVRIKALVVTVGNMLVTVVAKELFLM</sequence>
<evidence type="ECO:0000256" key="10">
    <source>
        <dbReference type="ARBA" id="ARBA00031009"/>
    </source>
</evidence>
<feature type="region of interest" description="Disordered" evidence="13">
    <location>
        <begin position="560"/>
        <end position="588"/>
    </location>
</feature>
<keyword evidence="6" id="KW-0805">Transcription regulation</keyword>
<keyword evidence="4 11" id="KW-0863">Zinc-finger</keyword>
<evidence type="ECO:0000256" key="3">
    <source>
        <dbReference type="ARBA" id="ARBA00022723"/>
    </source>
</evidence>
<evidence type="ECO:0000256" key="11">
    <source>
        <dbReference type="PROSITE-ProRule" id="PRU00469"/>
    </source>
</evidence>
<evidence type="ECO:0000256" key="8">
    <source>
        <dbReference type="ARBA" id="ARBA00023163"/>
    </source>
</evidence>
<dbReference type="Gene3D" id="1.20.5.650">
    <property type="entry name" value="Single helix bin"/>
    <property type="match status" value="1"/>
</dbReference>
<evidence type="ECO:0000256" key="7">
    <source>
        <dbReference type="ARBA" id="ARBA00023159"/>
    </source>
</evidence>
<dbReference type="PROSITE" id="PS51134">
    <property type="entry name" value="ZF_TFIIB"/>
    <property type="match status" value="1"/>
</dbReference>
<evidence type="ECO:0000256" key="9">
    <source>
        <dbReference type="ARBA" id="ARBA00023242"/>
    </source>
</evidence>
<dbReference type="Pfam" id="PF00382">
    <property type="entry name" value="TFIIB"/>
    <property type="match status" value="2"/>
</dbReference>
<dbReference type="SUPFAM" id="SSF57783">
    <property type="entry name" value="Zinc beta-ribbon"/>
    <property type="match status" value="1"/>
</dbReference>
<reference evidence="15 16" key="1">
    <citation type="submission" date="2023-08" db="EMBL/GenBank/DDBJ databases">
        <title>A Necator americanus chromosomal reference genome.</title>
        <authorList>
            <person name="Ilik V."/>
            <person name="Petrzelkova K.J."/>
            <person name="Pardy F."/>
            <person name="Fuh T."/>
            <person name="Niatou-Singa F.S."/>
            <person name="Gouil Q."/>
            <person name="Baker L."/>
            <person name="Ritchie M.E."/>
            <person name="Jex A.R."/>
            <person name="Gazzola D."/>
            <person name="Li H."/>
            <person name="Toshio Fujiwara R."/>
            <person name="Zhan B."/>
            <person name="Aroian R.V."/>
            <person name="Pafco B."/>
            <person name="Schwarz E.M."/>
        </authorList>
    </citation>
    <scope>NUCLEOTIDE SEQUENCE [LARGE SCALE GENOMIC DNA]</scope>
    <source>
        <strain evidence="15 16">Aroian</strain>
        <tissue evidence="15">Whole animal</tissue>
    </source>
</reference>
<dbReference type="Gene3D" id="1.10.472.10">
    <property type="entry name" value="Cyclin-like"/>
    <property type="match status" value="2"/>
</dbReference>
<keyword evidence="7" id="KW-0010">Activator</keyword>
<feature type="compositionally biased region" description="Polar residues" evidence="13">
    <location>
        <begin position="978"/>
        <end position="989"/>
    </location>
</feature>
<organism evidence="15 16">
    <name type="scientific">Necator americanus</name>
    <name type="common">Human hookworm</name>
    <dbReference type="NCBI Taxonomy" id="51031"/>
    <lineage>
        <taxon>Eukaryota</taxon>
        <taxon>Metazoa</taxon>
        <taxon>Ecdysozoa</taxon>
        <taxon>Nematoda</taxon>
        <taxon>Chromadorea</taxon>
        <taxon>Rhabditida</taxon>
        <taxon>Rhabditina</taxon>
        <taxon>Rhabditomorpha</taxon>
        <taxon>Strongyloidea</taxon>
        <taxon>Ancylostomatidae</taxon>
        <taxon>Bunostominae</taxon>
        <taxon>Necator</taxon>
    </lineage>
</organism>
<keyword evidence="9" id="KW-0539">Nucleus</keyword>
<feature type="compositionally biased region" description="Polar residues" evidence="13">
    <location>
        <begin position="706"/>
        <end position="735"/>
    </location>
</feature>
<feature type="compositionally biased region" description="Polar residues" evidence="13">
    <location>
        <begin position="874"/>
        <end position="895"/>
    </location>
</feature>
<dbReference type="PANTHER" id="PTHR11618">
    <property type="entry name" value="TRANSCRIPTION INITIATION FACTOR IIB-RELATED"/>
    <property type="match status" value="1"/>
</dbReference>
<name>A0ABR1CJX1_NECAM</name>
<dbReference type="InterPro" id="IPR036915">
    <property type="entry name" value="Cyclin-like_sf"/>
</dbReference>
<dbReference type="InterPro" id="IPR011665">
    <property type="entry name" value="BRF1_TBP-bd_dom"/>
</dbReference>
<evidence type="ECO:0000313" key="16">
    <source>
        <dbReference type="Proteomes" id="UP001303046"/>
    </source>
</evidence>
<feature type="region of interest" description="Disordered" evidence="13">
    <location>
        <begin position="648"/>
        <end position="1001"/>
    </location>
</feature>
<feature type="domain" description="TFIIB-type" evidence="14">
    <location>
        <begin position="1"/>
        <end position="32"/>
    </location>
</feature>
<feature type="coiled-coil region" evidence="12">
    <location>
        <begin position="295"/>
        <end position="329"/>
    </location>
</feature>
<accession>A0ABR1CJX1</accession>
<evidence type="ECO:0000256" key="5">
    <source>
        <dbReference type="ARBA" id="ARBA00022833"/>
    </source>
</evidence>
<keyword evidence="8" id="KW-0804">Transcription</keyword>
<dbReference type="PRINTS" id="PR00685">
    <property type="entry name" value="TIFACTORIIB"/>
</dbReference>
<dbReference type="Proteomes" id="UP001303046">
    <property type="component" value="Unassembled WGS sequence"/>
</dbReference>
<dbReference type="CDD" id="cd20554">
    <property type="entry name" value="CYCLIN_TFIIIB90_rpt2"/>
    <property type="match status" value="1"/>
</dbReference>
<evidence type="ECO:0000256" key="2">
    <source>
        <dbReference type="ARBA" id="ARBA00010857"/>
    </source>
</evidence>
<keyword evidence="16" id="KW-1185">Reference proteome</keyword>
<dbReference type="InterPro" id="IPR000812">
    <property type="entry name" value="TFIIB"/>
</dbReference>
<dbReference type="SUPFAM" id="SSF47954">
    <property type="entry name" value="Cyclin-like"/>
    <property type="match status" value="2"/>
</dbReference>
<evidence type="ECO:0000256" key="1">
    <source>
        <dbReference type="ARBA" id="ARBA00004123"/>
    </source>
</evidence>
<protein>
    <recommendedName>
        <fullName evidence="10">B-related factor 1</fullName>
    </recommendedName>
</protein>
<feature type="region of interest" description="Disordered" evidence="13">
    <location>
        <begin position="462"/>
        <end position="494"/>
    </location>
</feature>
<evidence type="ECO:0000259" key="14">
    <source>
        <dbReference type="PROSITE" id="PS51134"/>
    </source>
</evidence>
<dbReference type="SMART" id="SM00385">
    <property type="entry name" value="CYCLIN"/>
    <property type="match status" value="2"/>
</dbReference>
<evidence type="ECO:0000256" key="4">
    <source>
        <dbReference type="ARBA" id="ARBA00022771"/>
    </source>
</evidence>
<gene>
    <name evidence="15" type="primary">Necator_chrII.g8465</name>
    <name evidence="15" type="ORF">RB195_020671</name>
</gene>
<feature type="compositionally biased region" description="Polar residues" evidence="13">
    <location>
        <begin position="841"/>
        <end position="860"/>
    </location>
</feature>
<evidence type="ECO:0000313" key="15">
    <source>
        <dbReference type="EMBL" id="KAK6738696.1"/>
    </source>
</evidence>
<dbReference type="InterPro" id="IPR013763">
    <property type="entry name" value="Cyclin-like_dom"/>
</dbReference>